<keyword evidence="2" id="KW-1185">Reference proteome</keyword>
<reference evidence="1 2" key="1">
    <citation type="journal article" date="2020" name="mSystems">
        <title>Defining Genomic and Predicted Metabolic Features of the Acetobacterium Genus.</title>
        <authorList>
            <person name="Ross D.E."/>
            <person name="Marshall C.W."/>
            <person name="Gulliver D."/>
            <person name="May H.D."/>
            <person name="Norman R.S."/>
        </authorList>
    </citation>
    <scope>NUCLEOTIDE SEQUENCE [LARGE SCALE GENOMIC DNA]</scope>
    <source>
        <strain evidence="1 2">DSM 8238</strain>
    </source>
</reference>
<dbReference type="EMBL" id="WJBC01000012">
    <property type="protein sequence ID" value="MBC3804611.1"/>
    <property type="molecule type" value="Genomic_DNA"/>
</dbReference>
<dbReference type="Pfam" id="PF09582">
    <property type="entry name" value="AnfO_nitrog"/>
    <property type="match status" value="1"/>
</dbReference>
<organism evidence="1 2">
    <name type="scientific">Acetobacterium fimetarium</name>
    <dbReference type="NCBI Taxonomy" id="52691"/>
    <lineage>
        <taxon>Bacteria</taxon>
        <taxon>Bacillati</taxon>
        <taxon>Bacillota</taxon>
        <taxon>Clostridia</taxon>
        <taxon>Eubacteriales</taxon>
        <taxon>Eubacteriaceae</taxon>
        <taxon>Acetobacterium</taxon>
    </lineage>
</organism>
<dbReference type="InterPro" id="IPR014287">
    <property type="entry name" value="Nase_Fe-Fe_AnfO"/>
</dbReference>
<evidence type="ECO:0000313" key="2">
    <source>
        <dbReference type="Proteomes" id="UP000603234"/>
    </source>
</evidence>
<name>A0ABR6WVU2_9FIRM</name>
<dbReference type="Proteomes" id="UP000603234">
    <property type="component" value="Unassembled WGS sequence"/>
</dbReference>
<protein>
    <recommendedName>
        <fullName evidence="3">Fe-only nitrogenase accessory protein AnfO</fullName>
    </recommendedName>
</protein>
<gene>
    <name evidence="1" type="ORF">GH808_09225</name>
</gene>
<sequence>MKRNANVMAVFCDDTDQITRFDTTTNLVFYTKEGPAWRQSGKIPVKSELSGGIAAIRENVPRIIAVFDDCRIIITQSLTGIPYQIFDKAGFIICEAADFDLGLLDAIQADLIDLAQETETDTNPVSKAPVATDDAGRYFLDLNQVQRSHPELSTKMILLPFLKGTPFYALEVVCSHIPPWFENKLPEMGLAYTEPTEDAAGQHVVITHVVCEE</sequence>
<evidence type="ECO:0008006" key="3">
    <source>
        <dbReference type="Google" id="ProtNLM"/>
    </source>
</evidence>
<evidence type="ECO:0000313" key="1">
    <source>
        <dbReference type="EMBL" id="MBC3804611.1"/>
    </source>
</evidence>
<comment type="caution">
    <text evidence="1">The sequence shown here is derived from an EMBL/GenBank/DDBJ whole genome shotgun (WGS) entry which is preliminary data.</text>
</comment>
<accession>A0ABR6WVU2</accession>
<proteinExistence type="predicted"/>
<dbReference type="RefSeq" id="WP_186842498.1">
    <property type="nucleotide sequence ID" value="NZ_WJBC01000012.1"/>
</dbReference>